<dbReference type="UniPathway" id="UPA00049">
    <property type="reaction ID" value="UER00062"/>
</dbReference>
<evidence type="ECO:0000256" key="2">
    <source>
        <dbReference type="ARBA" id="ARBA00003109"/>
    </source>
</evidence>
<keyword evidence="11 17" id="KW-0100">Branched-chain amino acid biosynthesis</keyword>
<dbReference type="GO" id="GO:0009097">
    <property type="term" value="P:isoleucine biosynthetic process"/>
    <property type="evidence" value="ECO:0007669"/>
    <property type="project" value="UniProtKB-UniPathway"/>
</dbReference>
<evidence type="ECO:0000256" key="14">
    <source>
        <dbReference type="ARBA" id="ARBA00049229"/>
    </source>
</evidence>
<dbReference type="NCBIfam" id="NF005146">
    <property type="entry name" value="PRK06606.1"/>
    <property type="match status" value="1"/>
</dbReference>
<keyword evidence="7 17" id="KW-0032">Aminotransferase</keyword>
<comment type="pathway">
    <text evidence="5 17">Amino-acid biosynthesis; L-leucine biosynthesis; L-leucine from 3-methyl-2-oxobutanoate: step 4/4.</text>
</comment>
<keyword evidence="10 16" id="KW-0663">Pyridoxal phosphate</keyword>
<dbReference type="Pfam" id="PF01063">
    <property type="entry name" value="Aminotran_4"/>
    <property type="match status" value="1"/>
</dbReference>
<dbReference type="FunFam" id="3.20.10.10:FF:000002">
    <property type="entry name" value="D-alanine aminotransferase"/>
    <property type="match status" value="1"/>
</dbReference>
<dbReference type="InterPro" id="IPR036038">
    <property type="entry name" value="Aminotransferase-like"/>
</dbReference>
<dbReference type="InterPro" id="IPR050571">
    <property type="entry name" value="Class-IV_PLP-Dep_Aminotrnsfr"/>
</dbReference>
<dbReference type="GO" id="GO:0009099">
    <property type="term" value="P:L-valine biosynthetic process"/>
    <property type="evidence" value="ECO:0007669"/>
    <property type="project" value="UniProtKB-UniPathway"/>
</dbReference>
<comment type="function">
    <text evidence="2 17">Acts on leucine, isoleucine and valine.</text>
</comment>
<evidence type="ECO:0000256" key="13">
    <source>
        <dbReference type="ARBA" id="ARBA00048798"/>
    </source>
</evidence>
<comment type="catalytic activity">
    <reaction evidence="12 17">
        <text>L-valine + 2-oxoglutarate = 3-methyl-2-oxobutanoate + L-glutamate</text>
        <dbReference type="Rhea" id="RHEA:24813"/>
        <dbReference type="ChEBI" id="CHEBI:11851"/>
        <dbReference type="ChEBI" id="CHEBI:16810"/>
        <dbReference type="ChEBI" id="CHEBI:29985"/>
        <dbReference type="ChEBI" id="CHEBI:57762"/>
        <dbReference type="EC" id="2.6.1.42"/>
    </reaction>
</comment>
<dbReference type="GO" id="GO:0052655">
    <property type="term" value="F:L-valine-2-oxoglutarate transaminase activity"/>
    <property type="evidence" value="ECO:0007669"/>
    <property type="project" value="RHEA"/>
</dbReference>
<dbReference type="EC" id="2.6.1.42" evidence="17"/>
<protein>
    <recommendedName>
        <fullName evidence="17">Branched-chain-amino-acid aminotransferase</fullName>
        <shortName evidence="17">BCAT</shortName>
        <ecNumber evidence="17">2.6.1.42</ecNumber>
    </recommendedName>
</protein>
<dbReference type="NCBIfam" id="TIGR01122">
    <property type="entry name" value="ilvE_I"/>
    <property type="match status" value="1"/>
</dbReference>
<dbReference type="InterPro" id="IPR043132">
    <property type="entry name" value="BCAT-like_C"/>
</dbReference>
<evidence type="ECO:0000313" key="19">
    <source>
        <dbReference type="Proteomes" id="UP000231019"/>
    </source>
</evidence>
<dbReference type="InterPro" id="IPR033939">
    <property type="entry name" value="BCAT_family"/>
</dbReference>
<evidence type="ECO:0000313" key="18">
    <source>
        <dbReference type="EMBL" id="PIW16079.1"/>
    </source>
</evidence>
<dbReference type="PANTHER" id="PTHR42743">
    <property type="entry name" value="AMINO-ACID AMINOTRANSFERASE"/>
    <property type="match status" value="1"/>
</dbReference>
<evidence type="ECO:0000256" key="11">
    <source>
        <dbReference type="ARBA" id="ARBA00023304"/>
    </source>
</evidence>
<dbReference type="Gene3D" id="3.20.10.10">
    <property type="entry name" value="D-amino Acid Aminotransferase, subunit A, domain 2"/>
    <property type="match status" value="1"/>
</dbReference>
<dbReference type="GO" id="GO:0052654">
    <property type="term" value="F:L-leucine-2-oxoglutarate transaminase activity"/>
    <property type="evidence" value="ECO:0007669"/>
    <property type="project" value="RHEA"/>
</dbReference>
<gene>
    <name evidence="17" type="primary">ilvE</name>
    <name evidence="18" type="ORF">COW36_15320</name>
</gene>
<evidence type="ECO:0000256" key="10">
    <source>
        <dbReference type="ARBA" id="ARBA00022898"/>
    </source>
</evidence>
<dbReference type="Gene3D" id="3.30.470.10">
    <property type="match status" value="1"/>
</dbReference>
<evidence type="ECO:0000256" key="15">
    <source>
        <dbReference type="RuleBase" id="RU004106"/>
    </source>
</evidence>
<keyword evidence="9 17" id="KW-0808">Transferase</keyword>
<name>A0A2M7G344_9BACT</name>
<comment type="pathway">
    <text evidence="3 17">Amino-acid biosynthesis; L-isoleucine biosynthesis; L-isoleucine from 2-oxobutanoate: step 4/4.</text>
</comment>
<keyword evidence="8 17" id="KW-0028">Amino-acid biosynthesis</keyword>
<dbReference type="PANTHER" id="PTHR42743:SF11">
    <property type="entry name" value="AMINODEOXYCHORISMATE LYASE"/>
    <property type="match status" value="1"/>
</dbReference>
<dbReference type="AlphaFoldDB" id="A0A2M7G344"/>
<evidence type="ECO:0000256" key="5">
    <source>
        <dbReference type="ARBA" id="ARBA00005072"/>
    </source>
</evidence>
<comment type="similarity">
    <text evidence="6 15">Belongs to the class-IV pyridoxal-phosphate-dependent aminotransferase family.</text>
</comment>
<dbReference type="GO" id="GO:0009098">
    <property type="term" value="P:L-leucine biosynthetic process"/>
    <property type="evidence" value="ECO:0007669"/>
    <property type="project" value="UniProtKB-UniPathway"/>
</dbReference>
<evidence type="ECO:0000256" key="9">
    <source>
        <dbReference type="ARBA" id="ARBA00022679"/>
    </source>
</evidence>
<organism evidence="18 19">
    <name type="scientific">bacterium (Candidatus Blackallbacteria) CG17_big_fil_post_rev_8_21_14_2_50_48_46</name>
    <dbReference type="NCBI Taxonomy" id="2014261"/>
    <lineage>
        <taxon>Bacteria</taxon>
        <taxon>Candidatus Blackallbacteria</taxon>
    </lineage>
</organism>
<dbReference type="UniPathway" id="UPA00047">
    <property type="reaction ID" value="UER00058"/>
</dbReference>
<evidence type="ECO:0000256" key="7">
    <source>
        <dbReference type="ARBA" id="ARBA00022576"/>
    </source>
</evidence>
<dbReference type="UniPathway" id="UPA00048">
    <property type="reaction ID" value="UER00073"/>
</dbReference>
<dbReference type="InterPro" id="IPR043131">
    <property type="entry name" value="BCAT-like_N"/>
</dbReference>
<sequence>MFPENGKIWSNGQLIPWNEAKVHVMTHGLHYGSGIFEGIRAYDSEDGPFVFRLDDHLHRFFDSAKVYQFHMPYTFEALKEGVLQVVRENKFKDCYIRPIAFVGYGKLGVLPNRENIEVHIGSWPWGAYMGDEALEKGARVTITSWKKFHSQMFPVMAKATGQYLNSMLAVMDAKDRGFDEAVLLNEYGDIAEGSGENIFIVKNGKIFTNPINASILAGITRDTILQLATDLGYEVEIGALTVGQFMTADEAFFTGTAAEVTPIREVDRRPIGQNGHWPISRHLQESYFRVVKGQEPRYRHWLTPVYK</sequence>
<dbReference type="EMBL" id="PFFQ01000041">
    <property type="protein sequence ID" value="PIW16079.1"/>
    <property type="molecule type" value="Genomic_DNA"/>
</dbReference>
<accession>A0A2M7G344</accession>
<dbReference type="InterPro" id="IPR001544">
    <property type="entry name" value="Aminotrans_IV"/>
</dbReference>
<dbReference type="GO" id="GO:0052656">
    <property type="term" value="F:L-isoleucine-2-oxoglutarate transaminase activity"/>
    <property type="evidence" value="ECO:0007669"/>
    <property type="project" value="RHEA"/>
</dbReference>
<dbReference type="Proteomes" id="UP000231019">
    <property type="component" value="Unassembled WGS sequence"/>
</dbReference>
<dbReference type="PROSITE" id="PS00770">
    <property type="entry name" value="AA_TRANSFER_CLASS_4"/>
    <property type="match status" value="1"/>
</dbReference>
<comment type="pathway">
    <text evidence="4 17">Amino-acid biosynthesis; L-valine biosynthesis; L-valine from pyruvate: step 4/4.</text>
</comment>
<comment type="catalytic activity">
    <reaction evidence="14 17">
        <text>L-leucine + 2-oxoglutarate = 4-methyl-2-oxopentanoate + L-glutamate</text>
        <dbReference type="Rhea" id="RHEA:18321"/>
        <dbReference type="ChEBI" id="CHEBI:16810"/>
        <dbReference type="ChEBI" id="CHEBI:17865"/>
        <dbReference type="ChEBI" id="CHEBI:29985"/>
        <dbReference type="ChEBI" id="CHEBI:57427"/>
        <dbReference type="EC" id="2.6.1.42"/>
    </reaction>
</comment>
<comment type="catalytic activity">
    <reaction evidence="13 17">
        <text>L-isoleucine + 2-oxoglutarate = (S)-3-methyl-2-oxopentanoate + L-glutamate</text>
        <dbReference type="Rhea" id="RHEA:24801"/>
        <dbReference type="ChEBI" id="CHEBI:16810"/>
        <dbReference type="ChEBI" id="CHEBI:29985"/>
        <dbReference type="ChEBI" id="CHEBI:35146"/>
        <dbReference type="ChEBI" id="CHEBI:58045"/>
        <dbReference type="EC" id="2.6.1.42"/>
    </reaction>
</comment>
<dbReference type="SUPFAM" id="SSF56752">
    <property type="entry name" value="D-aminoacid aminotransferase-like PLP-dependent enzymes"/>
    <property type="match status" value="1"/>
</dbReference>
<evidence type="ECO:0000256" key="1">
    <source>
        <dbReference type="ARBA" id="ARBA00001933"/>
    </source>
</evidence>
<dbReference type="InterPro" id="IPR018300">
    <property type="entry name" value="Aminotrans_IV_CS"/>
</dbReference>
<reference evidence="18 19" key="1">
    <citation type="submission" date="2017-09" db="EMBL/GenBank/DDBJ databases">
        <title>Depth-based differentiation of microbial function through sediment-hosted aquifers and enrichment of novel symbionts in the deep terrestrial subsurface.</title>
        <authorList>
            <person name="Probst A.J."/>
            <person name="Ladd B."/>
            <person name="Jarett J.K."/>
            <person name="Geller-Mcgrath D.E."/>
            <person name="Sieber C.M."/>
            <person name="Emerson J.B."/>
            <person name="Anantharaman K."/>
            <person name="Thomas B.C."/>
            <person name="Malmstrom R."/>
            <person name="Stieglmeier M."/>
            <person name="Klingl A."/>
            <person name="Woyke T."/>
            <person name="Ryan C.M."/>
            <person name="Banfield J.F."/>
        </authorList>
    </citation>
    <scope>NUCLEOTIDE SEQUENCE [LARGE SCALE GENOMIC DNA]</scope>
    <source>
        <strain evidence="18">CG17_big_fil_post_rev_8_21_14_2_50_48_46</strain>
    </source>
</reference>
<dbReference type="InterPro" id="IPR005785">
    <property type="entry name" value="B_amino_transI"/>
</dbReference>
<evidence type="ECO:0000256" key="3">
    <source>
        <dbReference type="ARBA" id="ARBA00004824"/>
    </source>
</evidence>
<comment type="caution">
    <text evidence="18">The sequence shown here is derived from an EMBL/GenBank/DDBJ whole genome shotgun (WGS) entry which is preliminary data.</text>
</comment>
<dbReference type="CDD" id="cd01557">
    <property type="entry name" value="BCAT_beta_family"/>
    <property type="match status" value="1"/>
</dbReference>
<evidence type="ECO:0000256" key="6">
    <source>
        <dbReference type="ARBA" id="ARBA00009320"/>
    </source>
</evidence>
<evidence type="ECO:0000256" key="17">
    <source>
        <dbReference type="RuleBase" id="RU364094"/>
    </source>
</evidence>
<evidence type="ECO:0000256" key="12">
    <source>
        <dbReference type="ARBA" id="ARBA00048212"/>
    </source>
</evidence>
<evidence type="ECO:0000256" key="16">
    <source>
        <dbReference type="RuleBase" id="RU004516"/>
    </source>
</evidence>
<evidence type="ECO:0000256" key="8">
    <source>
        <dbReference type="ARBA" id="ARBA00022605"/>
    </source>
</evidence>
<evidence type="ECO:0000256" key="4">
    <source>
        <dbReference type="ARBA" id="ARBA00004931"/>
    </source>
</evidence>
<proteinExistence type="inferred from homology"/>
<comment type="cofactor">
    <cofactor evidence="1 16">
        <name>pyridoxal 5'-phosphate</name>
        <dbReference type="ChEBI" id="CHEBI:597326"/>
    </cofactor>
</comment>